<comment type="similarity">
    <text evidence="5">Belongs to the methyltransferase superfamily. UbiG/COQ3 family.</text>
</comment>
<keyword evidence="8" id="KW-1185">Reference proteome</keyword>
<evidence type="ECO:0000256" key="5">
    <source>
        <dbReference type="HAMAP-Rule" id="MF_00472"/>
    </source>
</evidence>
<evidence type="ECO:0000256" key="4">
    <source>
        <dbReference type="ARBA" id="ARBA00022691"/>
    </source>
</evidence>
<dbReference type="Proteomes" id="UP001204445">
    <property type="component" value="Unassembled WGS sequence"/>
</dbReference>
<organism evidence="7 8">
    <name type="scientific">Methylohalomonas lacus</name>
    <dbReference type="NCBI Taxonomy" id="398773"/>
    <lineage>
        <taxon>Bacteria</taxon>
        <taxon>Pseudomonadati</taxon>
        <taxon>Pseudomonadota</taxon>
        <taxon>Gammaproteobacteria</taxon>
        <taxon>Methylohalomonadales</taxon>
        <taxon>Methylohalomonadaceae</taxon>
        <taxon>Methylohalomonas</taxon>
    </lineage>
</organism>
<dbReference type="PANTHER" id="PTHR43464:SF19">
    <property type="entry name" value="UBIQUINONE BIOSYNTHESIS O-METHYLTRANSFERASE, MITOCHONDRIAL"/>
    <property type="match status" value="1"/>
</dbReference>
<dbReference type="AlphaFoldDB" id="A0AAE3HHH7"/>
<feature type="domain" description="Methyltransferase type 11" evidence="6">
    <location>
        <begin position="58"/>
        <end position="153"/>
    </location>
</feature>
<keyword evidence="4 5" id="KW-0949">S-adenosyl-L-methionine</keyword>
<keyword evidence="3 5" id="KW-0831">Ubiquinone biosynthesis</keyword>
<dbReference type="InterPro" id="IPR029063">
    <property type="entry name" value="SAM-dependent_MTases_sf"/>
</dbReference>
<dbReference type="SUPFAM" id="SSF53335">
    <property type="entry name" value="S-adenosyl-L-methionine-dependent methyltransferases"/>
    <property type="match status" value="1"/>
</dbReference>
<evidence type="ECO:0000313" key="7">
    <source>
        <dbReference type="EMBL" id="MCS3902430.1"/>
    </source>
</evidence>
<dbReference type="GO" id="GO:0010420">
    <property type="term" value="F:polyprenyldihydroxybenzoate methyltransferase activity"/>
    <property type="evidence" value="ECO:0007669"/>
    <property type="project" value="InterPro"/>
</dbReference>
<evidence type="ECO:0000313" key="8">
    <source>
        <dbReference type="Proteomes" id="UP001204445"/>
    </source>
</evidence>
<comment type="catalytic activity">
    <reaction evidence="5">
        <text>a 3-(all-trans-polyprenyl)benzene-1,2-diol + S-adenosyl-L-methionine = a 2-methoxy-6-(all-trans-polyprenyl)phenol + S-adenosyl-L-homocysteine + H(+)</text>
        <dbReference type="Rhea" id="RHEA:31411"/>
        <dbReference type="Rhea" id="RHEA-COMP:9550"/>
        <dbReference type="Rhea" id="RHEA-COMP:9551"/>
        <dbReference type="ChEBI" id="CHEBI:15378"/>
        <dbReference type="ChEBI" id="CHEBI:57856"/>
        <dbReference type="ChEBI" id="CHEBI:59789"/>
        <dbReference type="ChEBI" id="CHEBI:62729"/>
        <dbReference type="ChEBI" id="CHEBI:62731"/>
        <dbReference type="EC" id="2.1.1.222"/>
    </reaction>
</comment>
<dbReference type="PANTHER" id="PTHR43464">
    <property type="entry name" value="METHYLTRANSFERASE"/>
    <property type="match status" value="1"/>
</dbReference>
<evidence type="ECO:0000256" key="1">
    <source>
        <dbReference type="ARBA" id="ARBA00022603"/>
    </source>
</evidence>
<dbReference type="Gene3D" id="3.40.50.150">
    <property type="entry name" value="Vaccinia Virus protein VP39"/>
    <property type="match status" value="1"/>
</dbReference>
<dbReference type="Pfam" id="PF08241">
    <property type="entry name" value="Methyltransf_11"/>
    <property type="match status" value="1"/>
</dbReference>
<protein>
    <recommendedName>
        <fullName evidence="5">Ubiquinone biosynthesis O-methyltransferase</fullName>
    </recommendedName>
    <alternativeName>
        <fullName evidence="5">2-polyprenyl-6-hydroxyphenol methylase</fullName>
        <ecNumber evidence="5">2.1.1.222</ecNumber>
    </alternativeName>
    <alternativeName>
        <fullName evidence="5">3-demethylubiquinone 3-O-methyltransferase</fullName>
        <ecNumber evidence="5">2.1.1.64</ecNumber>
    </alternativeName>
</protein>
<evidence type="ECO:0000256" key="2">
    <source>
        <dbReference type="ARBA" id="ARBA00022679"/>
    </source>
</evidence>
<evidence type="ECO:0000259" key="6">
    <source>
        <dbReference type="Pfam" id="PF08241"/>
    </source>
</evidence>
<dbReference type="InterPro" id="IPR010233">
    <property type="entry name" value="UbiG_MeTrfase"/>
</dbReference>
<name>A0AAE3HHH7_9GAMM</name>
<gene>
    <name evidence="5" type="primary">ubiG</name>
    <name evidence="7" type="ORF">J2T55_000426</name>
</gene>
<feature type="binding site" evidence="5">
    <location>
        <position position="42"/>
    </location>
    <ligand>
        <name>S-adenosyl-L-methionine</name>
        <dbReference type="ChEBI" id="CHEBI:59789"/>
    </ligand>
</feature>
<dbReference type="GO" id="GO:0102208">
    <property type="term" value="F:2-polyprenyl-6-hydroxyphenol methylase activity"/>
    <property type="evidence" value="ECO:0007669"/>
    <property type="project" value="UniProtKB-EC"/>
</dbReference>
<comment type="catalytic activity">
    <reaction evidence="5">
        <text>a 3-demethylubiquinol + S-adenosyl-L-methionine = a ubiquinol + S-adenosyl-L-homocysteine + H(+)</text>
        <dbReference type="Rhea" id="RHEA:44380"/>
        <dbReference type="Rhea" id="RHEA-COMP:9566"/>
        <dbReference type="Rhea" id="RHEA-COMP:10914"/>
        <dbReference type="ChEBI" id="CHEBI:15378"/>
        <dbReference type="ChEBI" id="CHEBI:17976"/>
        <dbReference type="ChEBI" id="CHEBI:57856"/>
        <dbReference type="ChEBI" id="CHEBI:59789"/>
        <dbReference type="ChEBI" id="CHEBI:84422"/>
        <dbReference type="EC" id="2.1.1.64"/>
    </reaction>
</comment>
<dbReference type="EC" id="2.1.1.64" evidence="5"/>
<dbReference type="NCBIfam" id="TIGR01983">
    <property type="entry name" value="UbiG"/>
    <property type="match status" value="1"/>
</dbReference>
<reference evidence="7" key="1">
    <citation type="submission" date="2022-08" db="EMBL/GenBank/DDBJ databases">
        <title>Genomic Encyclopedia of Type Strains, Phase III (KMG-III): the genomes of soil and plant-associated and newly described type strains.</title>
        <authorList>
            <person name="Whitman W."/>
        </authorList>
    </citation>
    <scope>NUCLEOTIDE SEQUENCE</scope>
    <source>
        <strain evidence="7">HMT 1</strain>
    </source>
</reference>
<dbReference type="EMBL" id="JANUCT010000002">
    <property type="protein sequence ID" value="MCS3902430.1"/>
    <property type="molecule type" value="Genomic_DNA"/>
</dbReference>
<feature type="binding site" evidence="5">
    <location>
        <position position="126"/>
    </location>
    <ligand>
        <name>S-adenosyl-L-methionine</name>
        <dbReference type="ChEBI" id="CHEBI:59789"/>
    </ligand>
</feature>
<comment type="function">
    <text evidence="5">O-methyltransferase that catalyzes the 2 O-methylation steps in the ubiquinone biosynthetic pathway.</text>
</comment>
<dbReference type="HAMAP" id="MF_00472">
    <property type="entry name" value="UbiG"/>
    <property type="match status" value="1"/>
</dbReference>
<proteinExistence type="inferred from homology"/>
<keyword evidence="2 5" id="KW-0808">Transferase</keyword>
<dbReference type="CDD" id="cd02440">
    <property type="entry name" value="AdoMet_MTases"/>
    <property type="match status" value="1"/>
</dbReference>
<dbReference type="InterPro" id="IPR013216">
    <property type="entry name" value="Methyltransf_11"/>
</dbReference>
<sequence>MTTEADNPTQAPAAATPFARHADDWWDSDGALRTLHVINPIRLEYIDARCQLAGKQVLDLGCGGGLLCEAMAARGAHVTGVDVADELIAVARDHARQQSLAIDYIHGSSADLLADGETRFDVITCLEMLEHVETPGQIIADCARLLKPGGDLVLSTLNRSAAAYAFAIIGAEYVTGLLPRGTHDYSYFIRPAELAAGCRQQQLQVRDISGLTYLPGLNRAYIGRSTAINYLLHARREH</sequence>
<comment type="caution">
    <text evidence="7">The sequence shown here is derived from an EMBL/GenBank/DDBJ whole genome shotgun (WGS) entry which is preliminary data.</text>
</comment>
<dbReference type="GO" id="GO:0032259">
    <property type="term" value="P:methylation"/>
    <property type="evidence" value="ECO:0007669"/>
    <property type="project" value="UniProtKB-KW"/>
</dbReference>
<comment type="pathway">
    <text evidence="5">Cofactor biosynthesis; ubiquinone biosynthesis.</text>
</comment>
<dbReference type="GO" id="GO:0061542">
    <property type="term" value="F:3-demethylubiquinol 3-O-methyltransferase activity"/>
    <property type="evidence" value="ECO:0007669"/>
    <property type="project" value="UniProtKB-UniRule"/>
</dbReference>
<feature type="binding site" evidence="5">
    <location>
        <position position="61"/>
    </location>
    <ligand>
        <name>S-adenosyl-L-methionine</name>
        <dbReference type="ChEBI" id="CHEBI:59789"/>
    </ligand>
</feature>
<dbReference type="RefSeq" id="WP_259053949.1">
    <property type="nucleotide sequence ID" value="NZ_JANUCT010000002.1"/>
</dbReference>
<evidence type="ECO:0000256" key="3">
    <source>
        <dbReference type="ARBA" id="ARBA00022688"/>
    </source>
</evidence>
<keyword evidence="1 5" id="KW-0489">Methyltransferase</keyword>
<dbReference type="EC" id="2.1.1.222" evidence="5"/>
<feature type="binding site" evidence="5">
    <location>
        <position position="82"/>
    </location>
    <ligand>
        <name>S-adenosyl-L-methionine</name>
        <dbReference type="ChEBI" id="CHEBI:59789"/>
    </ligand>
</feature>
<accession>A0AAE3HHH7</accession>